<dbReference type="RefSeq" id="XP_039115152.1">
    <property type="nucleotide sequence ID" value="XM_039259218.1"/>
</dbReference>
<gene>
    <name evidence="2" type="primary">LOC120250401</name>
</gene>
<evidence type="ECO:0000313" key="2">
    <source>
        <dbReference type="RefSeq" id="XP_039115152.1"/>
    </source>
</evidence>
<dbReference type="SMART" id="SM00612">
    <property type="entry name" value="Kelch"/>
    <property type="match status" value="2"/>
</dbReference>
<sequence length="369" mass="42158">MGSLASIHGSQHRIYATFCLRSSCRSTKNKYCNRLEFYNPSDNSWRCAGPIPGIPENHTLKGFAMVSISNFIYIIGGKLCKKENKDQERDITVRVEVLRYDVNTREWSTCTPMTTPRFNFACAVCDEKVYVAGGQCTVLTARGTASAEVYEPGRDRWVELPGMSRLRYKCVGVVWKGRFHVIGGFVERGDDGTVMPFVVERSSVDVYDEERCEWELMPGMWQLDVPPNQIVAVGERLFSSGDCLNSWKGHVEEYDGKLGIWSVVERSQSDRLNELLMSSSSWEGRMERVYVTMGAIGMRLYFLGGYRRGEECVKMVYTFDMGVEGREGWRSLEPLVVLDHEEEVMEEEEEEEEEECVMELCSHCCVVQL</sequence>
<dbReference type="Gene3D" id="2.120.10.80">
    <property type="entry name" value="Kelch-type beta propeller"/>
    <property type="match status" value="1"/>
</dbReference>
<dbReference type="GeneID" id="120250401"/>
<evidence type="ECO:0000313" key="1">
    <source>
        <dbReference type="Proteomes" id="UP001515500"/>
    </source>
</evidence>
<organism evidence="1 2">
    <name type="scientific">Dioscorea cayennensis subsp. rotundata</name>
    <name type="common">White Guinea yam</name>
    <name type="synonym">Dioscorea rotundata</name>
    <dbReference type="NCBI Taxonomy" id="55577"/>
    <lineage>
        <taxon>Eukaryota</taxon>
        <taxon>Viridiplantae</taxon>
        <taxon>Streptophyta</taxon>
        <taxon>Embryophyta</taxon>
        <taxon>Tracheophyta</taxon>
        <taxon>Spermatophyta</taxon>
        <taxon>Magnoliopsida</taxon>
        <taxon>Liliopsida</taxon>
        <taxon>Dioscoreales</taxon>
        <taxon>Dioscoreaceae</taxon>
        <taxon>Dioscorea</taxon>
    </lineage>
</organism>
<dbReference type="Proteomes" id="UP001515500">
    <property type="component" value="Chromosome 19"/>
</dbReference>
<name>A0AB40AJY8_DIOCR</name>
<protein>
    <submittedName>
        <fullName evidence="2">Kelch-like protein 8</fullName>
    </submittedName>
</protein>
<dbReference type="PANTHER" id="PTHR47365">
    <property type="entry name" value="PLANT PROTEIN, PUTATIVE-RELATED"/>
    <property type="match status" value="1"/>
</dbReference>
<dbReference type="Pfam" id="PF01344">
    <property type="entry name" value="Kelch_1"/>
    <property type="match status" value="1"/>
</dbReference>
<dbReference type="SUPFAM" id="SSF117281">
    <property type="entry name" value="Kelch motif"/>
    <property type="match status" value="1"/>
</dbReference>
<proteinExistence type="predicted"/>
<dbReference type="InterPro" id="IPR015915">
    <property type="entry name" value="Kelch-typ_b-propeller"/>
</dbReference>
<reference evidence="2" key="1">
    <citation type="submission" date="2025-08" db="UniProtKB">
        <authorList>
            <consortium name="RefSeq"/>
        </authorList>
    </citation>
    <scope>IDENTIFICATION</scope>
</reference>
<keyword evidence="1" id="KW-1185">Reference proteome</keyword>
<dbReference type="AlphaFoldDB" id="A0AB40AJY8"/>
<dbReference type="PANTHER" id="PTHR47365:SF1">
    <property type="entry name" value="F-BOX_KELCH-REPEAT PROTEIN"/>
    <property type="match status" value="1"/>
</dbReference>
<accession>A0AB40AJY8</accession>
<dbReference type="InterPro" id="IPR006652">
    <property type="entry name" value="Kelch_1"/>
</dbReference>